<feature type="compositionally biased region" description="Polar residues" evidence="1">
    <location>
        <begin position="479"/>
        <end position="490"/>
    </location>
</feature>
<accession>A0AAV5GM61</accession>
<feature type="domain" description="Arrestin C-terminal-like" evidence="2">
    <location>
        <begin position="181"/>
        <end position="417"/>
    </location>
</feature>
<feature type="compositionally biased region" description="Polar residues" evidence="1">
    <location>
        <begin position="642"/>
        <end position="651"/>
    </location>
</feature>
<evidence type="ECO:0000256" key="1">
    <source>
        <dbReference type="SAM" id="MobiDB-lite"/>
    </source>
</evidence>
<feature type="compositionally biased region" description="Polar residues" evidence="1">
    <location>
        <begin position="666"/>
        <end position="675"/>
    </location>
</feature>
<feature type="compositionally biased region" description="Low complexity" evidence="1">
    <location>
        <begin position="708"/>
        <end position="722"/>
    </location>
</feature>
<dbReference type="InterPro" id="IPR014756">
    <property type="entry name" value="Ig_E-set"/>
</dbReference>
<dbReference type="GO" id="GO:0031625">
    <property type="term" value="F:ubiquitin protein ligase binding"/>
    <property type="evidence" value="ECO:0007669"/>
    <property type="project" value="TreeGrafter"/>
</dbReference>
<feature type="compositionally biased region" description="Low complexity" evidence="1">
    <location>
        <begin position="584"/>
        <end position="605"/>
    </location>
</feature>
<feature type="region of interest" description="Disordered" evidence="1">
    <location>
        <begin position="854"/>
        <end position="902"/>
    </location>
</feature>
<feature type="region of interest" description="Disordered" evidence="1">
    <location>
        <begin position="571"/>
        <end position="814"/>
    </location>
</feature>
<dbReference type="PANTHER" id="PTHR11188">
    <property type="entry name" value="ARRESTIN DOMAIN CONTAINING PROTEIN"/>
    <property type="match status" value="1"/>
</dbReference>
<feature type="region of interest" description="Disordered" evidence="1">
    <location>
        <begin position="472"/>
        <end position="557"/>
    </location>
</feature>
<dbReference type="GO" id="GO:0070086">
    <property type="term" value="P:ubiquitin-dependent endocytosis"/>
    <property type="evidence" value="ECO:0007669"/>
    <property type="project" value="TreeGrafter"/>
</dbReference>
<dbReference type="Gene3D" id="2.60.40.640">
    <property type="match status" value="1"/>
</dbReference>
<dbReference type="InterPro" id="IPR014752">
    <property type="entry name" value="Arrestin-like_C"/>
</dbReference>
<dbReference type="GO" id="GO:0005829">
    <property type="term" value="C:cytosol"/>
    <property type="evidence" value="ECO:0007669"/>
    <property type="project" value="TreeGrafter"/>
</dbReference>
<reference evidence="3 4" key="1">
    <citation type="submission" date="2021-12" db="EMBL/GenBank/DDBJ databases">
        <title>High titer production of polyol ester of fatty acids by Rhodotorula paludigena BS15 towards product separation-free biomass refinery.</title>
        <authorList>
            <person name="Mano J."/>
            <person name="Ono H."/>
            <person name="Tanaka T."/>
            <person name="Naito K."/>
            <person name="Sushida H."/>
            <person name="Ike M."/>
            <person name="Tokuyasu K."/>
            <person name="Kitaoka M."/>
        </authorList>
    </citation>
    <scope>NUCLEOTIDE SEQUENCE [LARGE SCALE GENOMIC DNA]</scope>
    <source>
        <strain evidence="3 4">BS15</strain>
    </source>
</reference>
<dbReference type="PANTHER" id="PTHR11188:SF17">
    <property type="entry name" value="FI21816P1"/>
    <property type="match status" value="1"/>
</dbReference>
<organism evidence="3 4">
    <name type="scientific">Rhodotorula paludigena</name>
    <dbReference type="NCBI Taxonomy" id="86838"/>
    <lineage>
        <taxon>Eukaryota</taxon>
        <taxon>Fungi</taxon>
        <taxon>Dikarya</taxon>
        <taxon>Basidiomycota</taxon>
        <taxon>Pucciniomycotina</taxon>
        <taxon>Microbotryomycetes</taxon>
        <taxon>Sporidiobolales</taxon>
        <taxon>Sporidiobolaceae</taxon>
        <taxon>Rhodotorula</taxon>
    </lineage>
</organism>
<proteinExistence type="predicted"/>
<evidence type="ECO:0000259" key="2">
    <source>
        <dbReference type="SMART" id="SM01017"/>
    </source>
</evidence>
<gene>
    <name evidence="3" type="ORF">Rhopal_004312-T1</name>
</gene>
<feature type="compositionally biased region" description="Pro residues" evidence="1">
    <location>
        <begin position="492"/>
        <end position="504"/>
    </location>
</feature>
<keyword evidence="4" id="KW-1185">Reference proteome</keyword>
<feature type="region of interest" description="Disordered" evidence="1">
    <location>
        <begin position="251"/>
        <end position="356"/>
    </location>
</feature>
<dbReference type="EMBL" id="BQKY01000008">
    <property type="protein sequence ID" value="GJN91293.1"/>
    <property type="molecule type" value="Genomic_DNA"/>
</dbReference>
<name>A0AAV5GM61_9BASI</name>
<dbReference type="Pfam" id="PF00339">
    <property type="entry name" value="Arrestin_N"/>
    <property type="match status" value="1"/>
</dbReference>
<dbReference type="SUPFAM" id="SSF81296">
    <property type="entry name" value="E set domains"/>
    <property type="match status" value="1"/>
</dbReference>
<sequence>MPQSGHHEPLEIHLESNDLVLRGFTGDEYEPATLNGELVLNLVHATDLKEVALVFTGVAKVTWRDSSTHHHDHPLFFHDFNFLNPSSHTNRIDAKKEHHHVHTLKAGRHVFPFSLTVPGSLPASLRTYSGTGVIEYKLKAIAQRPGFANTDWKARKIVRISRSFGADAVEFNQTLEIENTWPGKVMYSFTLPHKAFAAGDTIPVAVKFSPLAKGVRIVSLITTIREHTTVYSKNSSHSEARDATVVKYNFVEDGSHGPSSGTQTPAARIESSASLSSMGLASGAQTPSTPGFNSPYHGGARTPATDRGGTSGYPFPRNGGASGRRARFQLGAEEEEEEEDHSASGQPADALAEDDGQDTEVDVVVDVQVPIWTAPSHTVHPVFVNHKIKWSAFIKNPDGHVSELRCALPIHILSSCLQEEARLASAGSRNLLFGASGALAHSDVPQVDLPSYQDHVMDRVANAETAGQYAGRANFAPTPWSTRVTPTGTPGISPPASRPPSRPPSPDRRSSHHGSFGGFGGFHALSSLNNSASRRSSGAATPATSSPPPERVENPEDHRNWFDSELLGTLNVDSSHASPTHSAPTSRPGSRSNSRPSSRPGSRAPSPEREYHPPSSSIPISSAPTTPAAVSAAQAADERPSLSRSHTSGSFFNFHVPKPLRPLTAFSRNNSSSNLRDALHMSGHSSDSRRGGSHTPGPHPHDDHSAMPNPSALSNALAAHAARTGPSGQVPRPALAIDTPPNAVHTHPLMSNAHPPQQHSAGASPISASPAQPSPLLSPTQPGGFTQYFGSSGTHTPLLSPPASGAQTNPLAAAGAAQQQSVDFLSQVPSYDVAARGFLGGGITPLSFGPPGYEDVCPSPGGTRLVRKSSAAQRENAGGMGAHPPQDEGAVVHDFAGPSSPA</sequence>
<feature type="compositionally biased region" description="Low complexity" evidence="1">
    <location>
        <begin position="613"/>
        <end position="635"/>
    </location>
</feature>
<dbReference type="Pfam" id="PF02752">
    <property type="entry name" value="Arrestin_C"/>
    <property type="match status" value="1"/>
</dbReference>
<dbReference type="Proteomes" id="UP001342314">
    <property type="component" value="Unassembled WGS sequence"/>
</dbReference>
<dbReference type="GO" id="GO:0005886">
    <property type="term" value="C:plasma membrane"/>
    <property type="evidence" value="ECO:0007669"/>
    <property type="project" value="TreeGrafter"/>
</dbReference>
<dbReference type="InterPro" id="IPR011022">
    <property type="entry name" value="Arrestin_C-like"/>
</dbReference>
<feature type="compositionally biased region" description="Polar residues" evidence="1">
    <location>
        <begin position="788"/>
        <end position="797"/>
    </location>
</feature>
<feature type="compositionally biased region" description="Polar residues" evidence="1">
    <location>
        <begin position="571"/>
        <end position="583"/>
    </location>
</feature>
<feature type="compositionally biased region" description="Low complexity" evidence="1">
    <location>
        <begin position="271"/>
        <end position="284"/>
    </location>
</feature>
<feature type="compositionally biased region" description="Low complexity" evidence="1">
    <location>
        <begin position="760"/>
        <end position="783"/>
    </location>
</feature>
<dbReference type="InterPro" id="IPR011021">
    <property type="entry name" value="Arrestin-like_N"/>
</dbReference>
<dbReference type="GO" id="GO:0030674">
    <property type="term" value="F:protein-macromolecule adaptor activity"/>
    <property type="evidence" value="ECO:0007669"/>
    <property type="project" value="TreeGrafter"/>
</dbReference>
<dbReference type="SMART" id="SM01017">
    <property type="entry name" value="Arrestin_C"/>
    <property type="match status" value="1"/>
</dbReference>
<protein>
    <recommendedName>
        <fullName evidence="2">Arrestin C-terminal-like domain-containing protein</fullName>
    </recommendedName>
</protein>
<comment type="caution">
    <text evidence="3">The sequence shown here is derived from an EMBL/GenBank/DDBJ whole genome shotgun (WGS) entry which is preliminary data.</text>
</comment>
<feature type="compositionally biased region" description="Low complexity" evidence="1">
    <location>
        <begin position="522"/>
        <end position="544"/>
    </location>
</feature>
<evidence type="ECO:0000313" key="4">
    <source>
        <dbReference type="Proteomes" id="UP001342314"/>
    </source>
</evidence>
<dbReference type="InterPro" id="IPR050357">
    <property type="entry name" value="Arrestin_domain-protein"/>
</dbReference>
<dbReference type="AlphaFoldDB" id="A0AAV5GM61"/>
<evidence type="ECO:0000313" key="3">
    <source>
        <dbReference type="EMBL" id="GJN91293.1"/>
    </source>
</evidence>